<evidence type="ECO:0000256" key="2">
    <source>
        <dbReference type="ARBA" id="ARBA00007242"/>
    </source>
</evidence>
<evidence type="ECO:0000313" key="8">
    <source>
        <dbReference type="EMBL" id="GCC24123.1"/>
    </source>
</evidence>
<keyword evidence="5 6" id="KW-0472">Membrane</keyword>
<dbReference type="CDD" id="cd15277">
    <property type="entry name" value="7tmC_RAIG3_GPRC5C"/>
    <property type="match status" value="1"/>
</dbReference>
<dbReference type="OrthoDB" id="9880600at2759"/>
<comment type="subcellular location">
    <subcellularLocation>
        <location evidence="1">Membrane</location>
        <topology evidence="1">Multi-pass membrane protein</topology>
    </subcellularLocation>
</comment>
<dbReference type="PANTHER" id="PTHR14511">
    <property type="entry name" value="G PROTEIN COUPLED RECEPTOR, CLASS C, GROUP 5"/>
    <property type="match status" value="1"/>
</dbReference>
<keyword evidence="9" id="KW-1185">Reference proteome</keyword>
<dbReference type="GO" id="GO:0004930">
    <property type="term" value="F:G protein-coupled receptor activity"/>
    <property type="evidence" value="ECO:0007669"/>
    <property type="project" value="InterPro"/>
</dbReference>
<keyword evidence="3 6" id="KW-0812">Transmembrane</keyword>
<dbReference type="GO" id="GO:0070062">
    <property type="term" value="C:extracellular exosome"/>
    <property type="evidence" value="ECO:0007669"/>
    <property type="project" value="TreeGrafter"/>
</dbReference>
<proteinExistence type="inferred from homology"/>
<feature type="transmembrane region" description="Helical" evidence="6">
    <location>
        <begin position="187"/>
        <end position="207"/>
    </location>
</feature>
<dbReference type="GO" id="GO:0005886">
    <property type="term" value="C:plasma membrane"/>
    <property type="evidence" value="ECO:0007669"/>
    <property type="project" value="TreeGrafter"/>
</dbReference>
<reference evidence="8 9" key="1">
    <citation type="journal article" date="2018" name="Nat. Ecol. Evol.">
        <title>Shark genomes provide insights into elasmobranch evolution and the origin of vertebrates.</title>
        <authorList>
            <person name="Hara Y"/>
            <person name="Yamaguchi K"/>
            <person name="Onimaru K"/>
            <person name="Kadota M"/>
            <person name="Koyanagi M"/>
            <person name="Keeley SD"/>
            <person name="Tatsumi K"/>
            <person name="Tanaka K"/>
            <person name="Motone F"/>
            <person name="Kageyama Y"/>
            <person name="Nozu R"/>
            <person name="Adachi N"/>
            <person name="Nishimura O"/>
            <person name="Nakagawa R"/>
            <person name="Tanegashima C"/>
            <person name="Kiyatake I"/>
            <person name="Matsumoto R"/>
            <person name="Murakumo K"/>
            <person name="Nishida K"/>
            <person name="Terakita A"/>
            <person name="Kuratani S"/>
            <person name="Sato K"/>
            <person name="Hyodo S Kuraku.S."/>
        </authorList>
    </citation>
    <scope>NUCLEOTIDE SEQUENCE [LARGE SCALE GENOMIC DNA]</scope>
</reference>
<feature type="transmembrane region" description="Helical" evidence="6">
    <location>
        <begin position="300"/>
        <end position="324"/>
    </location>
</feature>
<feature type="domain" description="G-protein coupled receptors family 3 profile" evidence="7">
    <location>
        <begin position="159"/>
        <end position="358"/>
    </location>
</feature>
<feature type="transmembrane region" description="Helical" evidence="6">
    <location>
        <begin position="336"/>
        <end position="355"/>
    </location>
</feature>
<dbReference type="AlphaFoldDB" id="A0A401S146"/>
<sequence length="494" mass="55301">MALKEVPGQCVVISVYLKQGDEQSSGGTRHAEVNTQDSWLVVFGRNALGLRRDKAKARDEIHFQIDQLELKMRLSTLQLPLWISLLPVAAAVAPVGCAASLDSLYFNLCDLSAVWGIVLQALASAGILSCFVLTLVLLASIPFVQDSKRKSTIGIQVFFIFGTFGLFCLVFDFIINKDFATCASRRFLFGVLFAICFSCMLAHSFRLNLLVRKNNGPKAWHIFILAFSLTLVEVIINTEWLIITIVRNNGTSSAFLGNPCNIANMDFAMALIYVMFLIVVTFGLAVSTQWGHFKHWKKHGVFILVTVSFSIAIWIVWIVMYVYGNKKVGNQTWNDPTLSIALVANAWVFVFMYIIPEICHLTKASTEQHYVEEVYPTRGVGYETILKEQQAQHMYIENKAFSMDEPNSANKPKSPYTGYTGYNGQLRNSVYQPTEMALMNKTNSLENPYEHYIPRVTINQSAFSSNASTLRAEDAFTAESRQTAQQDGSNGPTF</sequence>
<feature type="transmembrane region" description="Helical" evidence="6">
    <location>
        <begin position="113"/>
        <end position="141"/>
    </location>
</feature>
<evidence type="ECO:0000259" key="7">
    <source>
        <dbReference type="PROSITE" id="PS50259"/>
    </source>
</evidence>
<dbReference type="OMA" id="FDMVIPR"/>
<evidence type="ECO:0000256" key="5">
    <source>
        <dbReference type="ARBA" id="ARBA00023136"/>
    </source>
</evidence>
<dbReference type="EMBL" id="BEZZ01000047">
    <property type="protein sequence ID" value="GCC24123.1"/>
    <property type="molecule type" value="Genomic_DNA"/>
</dbReference>
<accession>A0A401S146</accession>
<keyword evidence="4 6" id="KW-1133">Transmembrane helix</keyword>
<evidence type="ECO:0000313" key="9">
    <source>
        <dbReference type="Proteomes" id="UP000287033"/>
    </source>
</evidence>
<comment type="similarity">
    <text evidence="2">Belongs to the G-protein coupled receptor 3 family.</text>
</comment>
<organism evidence="8 9">
    <name type="scientific">Chiloscyllium punctatum</name>
    <name type="common">Brownbanded bambooshark</name>
    <name type="synonym">Hemiscyllium punctatum</name>
    <dbReference type="NCBI Taxonomy" id="137246"/>
    <lineage>
        <taxon>Eukaryota</taxon>
        <taxon>Metazoa</taxon>
        <taxon>Chordata</taxon>
        <taxon>Craniata</taxon>
        <taxon>Vertebrata</taxon>
        <taxon>Chondrichthyes</taxon>
        <taxon>Elasmobranchii</taxon>
        <taxon>Galeomorphii</taxon>
        <taxon>Galeoidea</taxon>
        <taxon>Orectolobiformes</taxon>
        <taxon>Hemiscylliidae</taxon>
        <taxon>Chiloscyllium</taxon>
    </lineage>
</organism>
<feature type="transmembrane region" description="Helical" evidence="6">
    <location>
        <begin position="153"/>
        <end position="175"/>
    </location>
</feature>
<comment type="caution">
    <text evidence="8">The sequence shown here is derived from an EMBL/GenBank/DDBJ whole genome shotgun (WGS) entry which is preliminary data.</text>
</comment>
<dbReference type="GO" id="GO:0043235">
    <property type="term" value="C:receptor complex"/>
    <property type="evidence" value="ECO:0007669"/>
    <property type="project" value="TreeGrafter"/>
</dbReference>
<dbReference type="PROSITE" id="PS50259">
    <property type="entry name" value="G_PROTEIN_RECEP_F3_4"/>
    <property type="match status" value="1"/>
</dbReference>
<dbReference type="GO" id="GO:0030295">
    <property type="term" value="F:protein kinase activator activity"/>
    <property type="evidence" value="ECO:0007669"/>
    <property type="project" value="TreeGrafter"/>
</dbReference>
<dbReference type="STRING" id="137246.A0A401S146"/>
<evidence type="ECO:0000256" key="3">
    <source>
        <dbReference type="ARBA" id="ARBA00022692"/>
    </source>
</evidence>
<gene>
    <name evidence="8" type="ORF">chiPu_0002523</name>
</gene>
<feature type="transmembrane region" description="Helical" evidence="6">
    <location>
        <begin position="267"/>
        <end position="288"/>
    </location>
</feature>
<feature type="transmembrane region" description="Helical" evidence="6">
    <location>
        <begin position="219"/>
        <end position="247"/>
    </location>
</feature>
<dbReference type="PANTHER" id="PTHR14511:SF15">
    <property type="entry name" value="G-PROTEIN COUPLED RECEPTOR FAMILY C GROUP 5 MEMBER C"/>
    <property type="match status" value="1"/>
</dbReference>
<dbReference type="InterPro" id="IPR051753">
    <property type="entry name" value="RA-inducible_GPCR3"/>
</dbReference>
<dbReference type="Proteomes" id="UP000287033">
    <property type="component" value="Unassembled WGS sequence"/>
</dbReference>
<feature type="transmembrane region" description="Helical" evidence="6">
    <location>
        <begin position="79"/>
        <end position="101"/>
    </location>
</feature>
<name>A0A401S146_CHIPU</name>
<evidence type="ECO:0000256" key="4">
    <source>
        <dbReference type="ARBA" id="ARBA00022989"/>
    </source>
</evidence>
<dbReference type="Pfam" id="PF00003">
    <property type="entry name" value="7tm_3"/>
    <property type="match status" value="1"/>
</dbReference>
<evidence type="ECO:0000256" key="1">
    <source>
        <dbReference type="ARBA" id="ARBA00004141"/>
    </source>
</evidence>
<evidence type="ECO:0000256" key="6">
    <source>
        <dbReference type="SAM" id="Phobius"/>
    </source>
</evidence>
<dbReference type="InterPro" id="IPR017978">
    <property type="entry name" value="GPCR_3_C"/>
</dbReference>
<protein>
    <recommendedName>
        <fullName evidence="7">G-protein coupled receptors family 3 profile domain-containing protein</fullName>
    </recommendedName>
</protein>